<dbReference type="EMBL" id="CAMXCT010000993">
    <property type="protein sequence ID" value="CAI3985474.1"/>
    <property type="molecule type" value="Genomic_DNA"/>
</dbReference>
<evidence type="ECO:0000259" key="14">
    <source>
        <dbReference type="PROSITE" id="PS50192"/>
    </source>
</evidence>
<dbReference type="GO" id="GO:0046872">
    <property type="term" value="F:metal ion binding"/>
    <property type="evidence" value="ECO:0007669"/>
    <property type="project" value="UniProtKB-KW"/>
</dbReference>
<dbReference type="AlphaFoldDB" id="A0A9P1FQ59"/>
<evidence type="ECO:0000313" key="16">
    <source>
        <dbReference type="EMBL" id="CAL4772786.1"/>
    </source>
</evidence>
<evidence type="ECO:0000256" key="5">
    <source>
        <dbReference type="ARBA" id="ARBA00012214"/>
    </source>
</evidence>
<dbReference type="Gene3D" id="3.40.50.1760">
    <property type="entry name" value="Glutathione synthase, substrate-binding domain superfamily, eukaryotic"/>
    <property type="match status" value="1"/>
</dbReference>
<reference evidence="16 17" key="2">
    <citation type="submission" date="2024-05" db="EMBL/GenBank/DDBJ databases">
        <authorList>
            <person name="Chen Y."/>
            <person name="Shah S."/>
            <person name="Dougan E. K."/>
            <person name="Thang M."/>
            <person name="Chan C."/>
        </authorList>
    </citation>
    <scope>NUCLEOTIDE SEQUENCE [LARGE SCALE GENOMIC DNA]</scope>
</reference>
<evidence type="ECO:0000256" key="3">
    <source>
        <dbReference type="ARBA" id="ARBA00010385"/>
    </source>
</evidence>
<keyword evidence="11" id="KW-0460">Magnesium</keyword>
<comment type="similarity">
    <text evidence="3">Belongs to the eukaryotic GSH synthase family.</text>
</comment>
<dbReference type="EC" id="6.3.2.3" evidence="5"/>
<dbReference type="Proteomes" id="UP001152797">
    <property type="component" value="Unassembled WGS sequence"/>
</dbReference>
<dbReference type="SUPFAM" id="SSF56059">
    <property type="entry name" value="Glutathione synthetase ATP-binding domain-like"/>
    <property type="match status" value="1"/>
</dbReference>
<keyword evidence="6" id="KW-0436">Ligase</keyword>
<comment type="subunit">
    <text evidence="4">Homodimer.</text>
</comment>
<dbReference type="NCBIfam" id="TIGR01986">
    <property type="entry name" value="glut_syn_euk"/>
    <property type="match status" value="1"/>
</dbReference>
<keyword evidence="17" id="KW-1185">Reference proteome</keyword>
<dbReference type="Gene3D" id="3.30.1490.50">
    <property type="match status" value="1"/>
</dbReference>
<dbReference type="FunFam" id="3.40.50.1760:FF:000001">
    <property type="entry name" value="Glutathione synthetase"/>
    <property type="match status" value="1"/>
</dbReference>
<dbReference type="GO" id="GO:0005524">
    <property type="term" value="F:ATP binding"/>
    <property type="evidence" value="ECO:0007669"/>
    <property type="project" value="UniProtKB-KW"/>
</dbReference>
<keyword evidence="9" id="KW-0547">Nucleotide-binding</keyword>
<keyword evidence="8" id="KW-0479">Metal-binding</keyword>
<evidence type="ECO:0000256" key="2">
    <source>
        <dbReference type="ARBA" id="ARBA00004965"/>
    </source>
</evidence>
<dbReference type="GO" id="GO:0004363">
    <property type="term" value="F:glutathione synthase activity"/>
    <property type="evidence" value="ECO:0007669"/>
    <property type="project" value="UniProtKB-EC"/>
</dbReference>
<reference evidence="15" key="1">
    <citation type="submission" date="2022-10" db="EMBL/GenBank/DDBJ databases">
        <authorList>
            <person name="Chen Y."/>
            <person name="Dougan E. K."/>
            <person name="Chan C."/>
            <person name="Rhodes N."/>
            <person name="Thang M."/>
        </authorList>
    </citation>
    <scope>NUCLEOTIDE SEQUENCE</scope>
</reference>
<dbReference type="Gene3D" id="3.30.1490.80">
    <property type="match status" value="1"/>
</dbReference>
<dbReference type="InterPro" id="IPR037013">
    <property type="entry name" value="GSH-S_sub-bd_sf"/>
</dbReference>
<dbReference type="Gene3D" id="1.20.5.110">
    <property type="match status" value="1"/>
</dbReference>
<dbReference type="CDD" id="cd15841">
    <property type="entry name" value="SNARE_Qc"/>
    <property type="match status" value="1"/>
</dbReference>
<proteinExistence type="inferred from homology"/>
<comment type="pathway">
    <text evidence="2">Sulfur metabolism; glutathione biosynthesis; glutathione from L-cysteine and L-glutamate: step 2/2.</text>
</comment>
<evidence type="ECO:0000313" key="17">
    <source>
        <dbReference type="Proteomes" id="UP001152797"/>
    </source>
</evidence>
<evidence type="ECO:0000256" key="7">
    <source>
        <dbReference type="ARBA" id="ARBA00022684"/>
    </source>
</evidence>
<keyword evidence="7" id="KW-0317">Glutathione biosynthesis</keyword>
<evidence type="ECO:0000256" key="10">
    <source>
        <dbReference type="ARBA" id="ARBA00022840"/>
    </source>
</evidence>
<dbReference type="SMART" id="SM00397">
    <property type="entry name" value="t_SNARE"/>
    <property type="match status" value="1"/>
</dbReference>
<dbReference type="PANTHER" id="PTHR11130">
    <property type="entry name" value="GLUTATHIONE SYNTHETASE"/>
    <property type="match status" value="1"/>
</dbReference>
<evidence type="ECO:0000256" key="1">
    <source>
        <dbReference type="ARBA" id="ARBA00001946"/>
    </source>
</evidence>
<dbReference type="InterPro" id="IPR014042">
    <property type="entry name" value="Glutathione_synthase_a-hlx"/>
</dbReference>
<dbReference type="EMBL" id="CAMXCT020000993">
    <property type="protein sequence ID" value="CAL1138849.1"/>
    <property type="molecule type" value="Genomic_DNA"/>
</dbReference>
<evidence type="ECO:0000256" key="4">
    <source>
        <dbReference type="ARBA" id="ARBA00011738"/>
    </source>
</evidence>
<keyword evidence="13" id="KW-0472">Membrane</keyword>
<dbReference type="OrthoDB" id="2020073at2759"/>
<dbReference type="GO" id="GO:0005829">
    <property type="term" value="C:cytosol"/>
    <property type="evidence" value="ECO:0007669"/>
    <property type="project" value="TreeGrafter"/>
</dbReference>
<evidence type="ECO:0000256" key="11">
    <source>
        <dbReference type="ARBA" id="ARBA00022842"/>
    </source>
</evidence>
<dbReference type="GO" id="GO:0043295">
    <property type="term" value="F:glutathione binding"/>
    <property type="evidence" value="ECO:0007669"/>
    <property type="project" value="TreeGrafter"/>
</dbReference>
<dbReference type="PROSITE" id="PS50192">
    <property type="entry name" value="T_SNARE"/>
    <property type="match status" value="1"/>
</dbReference>
<gene>
    <name evidence="15" type="ORF">C1SCF055_LOCUS12918</name>
</gene>
<dbReference type="InterPro" id="IPR014709">
    <property type="entry name" value="Glutathione_synthase_C_euk"/>
</dbReference>
<dbReference type="Pfam" id="PF03917">
    <property type="entry name" value="GSH_synth_ATP"/>
    <property type="match status" value="1"/>
</dbReference>
<comment type="caution">
    <text evidence="15">The sequence shown here is derived from an EMBL/GenBank/DDBJ whole genome shotgun (WGS) entry which is preliminary data.</text>
</comment>
<evidence type="ECO:0000256" key="12">
    <source>
        <dbReference type="ARBA" id="ARBA00030403"/>
    </source>
</evidence>
<evidence type="ECO:0000256" key="9">
    <source>
        <dbReference type="ARBA" id="ARBA00022741"/>
    </source>
</evidence>
<dbReference type="SUPFAM" id="SSF52440">
    <property type="entry name" value="PreATP-grasp domain"/>
    <property type="match status" value="1"/>
</dbReference>
<comment type="cofactor">
    <cofactor evidence="1">
        <name>Mg(2+)</name>
        <dbReference type="ChEBI" id="CHEBI:18420"/>
    </cofactor>
</comment>
<name>A0A9P1FQ59_9DINO</name>
<dbReference type="InterPro" id="IPR004887">
    <property type="entry name" value="GSH_synth_subst-bd"/>
</dbReference>
<evidence type="ECO:0000256" key="13">
    <source>
        <dbReference type="SAM" id="Phobius"/>
    </source>
</evidence>
<evidence type="ECO:0000256" key="6">
    <source>
        <dbReference type="ARBA" id="ARBA00022598"/>
    </source>
</evidence>
<dbReference type="PANTHER" id="PTHR11130:SF0">
    <property type="entry name" value="GLUTATHIONE SYNTHETASE"/>
    <property type="match status" value="1"/>
</dbReference>
<dbReference type="EMBL" id="CAMXCT030000993">
    <property type="protein sequence ID" value="CAL4772786.1"/>
    <property type="molecule type" value="Genomic_DNA"/>
</dbReference>
<dbReference type="InterPro" id="IPR014049">
    <property type="entry name" value="Glutathione_synthase_N_euk"/>
</dbReference>
<organism evidence="15">
    <name type="scientific">Cladocopium goreaui</name>
    <dbReference type="NCBI Taxonomy" id="2562237"/>
    <lineage>
        <taxon>Eukaryota</taxon>
        <taxon>Sar</taxon>
        <taxon>Alveolata</taxon>
        <taxon>Dinophyceae</taxon>
        <taxon>Suessiales</taxon>
        <taxon>Symbiodiniaceae</taxon>
        <taxon>Cladocopium</taxon>
    </lineage>
</organism>
<accession>A0A9P1FQ59</accession>
<dbReference type="FunFam" id="3.30.1490.50:FF:000002">
    <property type="entry name" value="Glutathione synthetase"/>
    <property type="match status" value="1"/>
</dbReference>
<dbReference type="SUPFAM" id="SSF58038">
    <property type="entry name" value="SNARE fusion complex"/>
    <property type="match status" value="1"/>
</dbReference>
<dbReference type="InterPro" id="IPR005615">
    <property type="entry name" value="Glutathione_synthase"/>
</dbReference>
<keyword evidence="13" id="KW-1133">Transmembrane helix</keyword>
<evidence type="ECO:0000256" key="8">
    <source>
        <dbReference type="ARBA" id="ARBA00022723"/>
    </source>
</evidence>
<evidence type="ECO:0000313" key="15">
    <source>
        <dbReference type="EMBL" id="CAI3985474.1"/>
    </source>
</evidence>
<dbReference type="InterPro" id="IPR016185">
    <property type="entry name" value="PreATP-grasp_dom_sf"/>
</dbReference>
<dbReference type="Gene3D" id="3.30.470.20">
    <property type="entry name" value="ATP-grasp fold, B domain"/>
    <property type="match status" value="1"/>
</dbReference>
<feature type="transmembrane region" description="Helical" evidence="13">
    <location>
        <begin position="525"/>
        <end position="543"/>
    </location>
</feature>
<keyword evidence="10" id="KW-0067">ATP-binding</keyword>
<dbReference type="Gene3D" id="1.10.1080.10">
    <property type="entry name" value="Glutathione Synthetase, Chain A, domain 3"/>
    <property type="match status" value="1"/>
</dbReference>
<dbReference type="InterPro" id="IPR000727">
    <property type="entry name" value="T_SNARE_dom"/>
</dbReference>
<feature type="domain" description="T-SNARE coiled-coil homology" evidence="14">
    <location>
        <begin position="455"/>
        <end position="517"/>
    </location>
</feature>
<protein>
    <recommendedName>
        <fullName evidence="5">glutathione synthase</fullName>
        <ecNumber evidence="5">6.3.2.3</ecNumber>
    </recommendedName>
    <alternativeName>
        <fullName evidence="12">Glutathione synthase</fullName>
    </alternativeName>
</protein>
<dbReference type="Pfam" id="PF03199">
    <property type="entry name" value="GSH_synthase"/>
    <property type="match status" value="1"/>
</dbReference>
<keyword evidence="13" id="KW-0812">Transmembrane</keyword>
<sequence>MVSNLDGGDQECVALSPLWNKLVDAVARDVAWLHATLEPAASADPFTGRLLQMSKEIYREGLKQPIMLGIHRSDYMLHEGSENSEPRFLQVELNTIASSMGAHALNVGKLHRFLLSRFGGDGDRVAQALQSHFGLAPSSGWSQRDVQRHLPENVTLQAIPAALAKAHQAYGVKDAKVVFVVNEDLRNFADWCQLEYALWQTHGVRVVQRTLAQLKQQATMEQDGTLRLDGSEVSVVYYRAGYGPEDYPTEVQWDARGMLERSKAIKCPSVDYQLVGAKKVQQALARPGAVERFLSSRDSSKLRSCFAGLWGLGPQEDDEEIIRTAMASPEHYVLKPQREGGGHNFYGSDVAKKLKELSREDRGAYILMQRIMPGLQPSVMTRQGQLKVMNCLSEFGFYSVYVGDGRRVYFSRHAGHLVRTKAQGVDEGGVAAGYAVISRAPRRASRAAASMAMARMDTERQDESLDFLSGTVQNLKRFGGAISEELDIHSKLLGEMEDQTDDSRGRIKQQQKKLDELSSESTMCALWTCIWVMVVAIFVLLVFF</sequence>